<evidence type="ECO:0000256" key="1">
    <source>
        <dbReference type="SAM" id="MobiDB-lite"/>
    </source>
</evidence>
<name>A0A5C8HYV6_9MICO</name>
<keyword evidence="3" id="KW-1185">Reference proteome</keyword>
<reference evidence="2 3" key="1">
    <citation type="submission" date="2019-08" db="EMBL/GenBank/DDBJ databases">
        <authorList>
            <person name="Dong K."/>
        </authorList>
    </citation>
    <scope>NUCLEOTIDE SEQUENCE [LARGE SCALE GENOMIC DNA]</scope>
    <source>
        <strain evidence="2 3">K-1</strain>
    </source>
</reference>
<dbReference type="Proteomes" id="UP000321949">
    <property type="component" value="Unassembled WGS sequence"/>
</dbReference>
<evidence type="ECO:0000313" key="3">
    <source>
        <dbReference type="Proteomes" id="UP000321949"/>
    </source>
</evidence>
<accession>A0A5C8HYV6</accession>
<sequence>MKKRQAQREISDDEQIARYAYVLGNVPTGVADRAYAAAFTRLSPAQQDEIVGQLRARLPVPPQEPASDDPNAFARLMRNLHARAALVGIPLAPRLAAEFVASPPVVAYFTTGAGSVTLDQQPPWIHALAGHETAPLDGGRMHHRRGPDSGGVWMG</sequence>
<protein>
    <submittedName>
        <fullName evidence="2">Gluconate 2-dehydrogenase subunit 3 family protein</fullName>
    </submittedName>
</protein>
<dbReference type="OrthoDB" id="5068909at2"/>
<dbReference type="EMBL" id="VRSX01000003">
    <property type="protein sequence ID" value="TXK11551.1"/>
    <property type="molecule type" value="Genomic_DNA"/>
</dbReference>
<comment type="caution">
    <text evidence="2">The sequence shown here is derived from an EMBL/GenBank/DDBJ whole genome shotgun (WGS) entry which is preliminary data.</text>
</comment>
<proteinExistence type="predicted"/>
<evidence type="ECO:0000313" key="2">
    <source>
        <dbReference type="EMBL" id="TXK11551.1"/>
    </source>
</evidence>
<feature type="region of interest" description="Disordered" evidence="1">
    <location>
        <begin position="135"/>
        <end position="155"/>
    </location>
</feature>
<dbReference type="AlphaFoldDB" id="A0A5C8HYV6"/>
<organism evidence="2 3">
    <name type="scientific">Microbacterium saccharophilum</name>
    <dbReference type="NCBI Taxonomy" id="1213358"/>
    <lineage>
        <taxon>Bacteria</taxon>
        <taxon>Bacillati</taxon>
        <taxon>Actinomycetota</taxon>
        <taxon>Actinomycetes</taxon>
        <taxon>Micrococcales</taxon>
        <taxon>Microbacteriaceae</taxon>
        <taxon>Microbacterium</taxon>
    </lineage>
</organism>
<gene>
    <name evidence="2" type="ORF">FVP74_09505</name>
</gene>
<dbReference type="RefSeq" id="WP_147051353.1">
    <property type="nucleotide sequence ID" value="NZ_BKAH01000017.1"/>
</dbReference>